<dbReference type="InterPro" id="IPR009057">
    <property type="entry name" value="Homeodomain-like_sf"/>
</dbReference>
<evidence type="ECO:0000259" key="3">
    <source>
        <dbReference type="PROSITE" id="PS51253"/>
    </source>
</evidence>
<evidence type="ECO:0000313" key="5">
    <source>
        <dbReference type="Proteomes" id="UP001216150"/>
    </source>
</evidence>
<dbReference type="EMBL" id="JAQJAC010000002">
    <property type="protein sequence ID" value="KAJ5596812.1"/>
    <property type="molecule type" value="Genomic_DNA"/>
</dbReference>
<dbReference type="InterPro" id="IPR006600">
    <property type="entry name" value="HTH_CenpB_DNA-bd_dom"/>
</dbReference>
<comment type="caution">
    <text evidence="4">The sequence shown here is derived from an EMBL/GenBank/DDBJ whole genome shotgun (WGS) entry which is preliminary data.</text>
</comment>
<keyword evidence="5" id="KW-1185">Reference proteome</keyword>
<dbReference type="AlphaFoldDB" id="A0AAD6DYW9"/>
<gene>
    <name evidence="4" type="ORF">N7450_003270</name>
</gene>
<sequence>MPPNRSGSSHKLANQEGKILLALSDLKEGRIQSLRAAARLYEIPESTLRTRASGTQSRVDQRPNRHKLTQLEEDSLTEWIISMDTRGAAPRPSTVRDMVNILLAARGNQLPTTVGKNWPSTFVNRRPELCICFLRRYNYQRALNEDPKLLRQWFTIVQYIIDEKDIQSEDIYNFDETGFAMGLISAQKVVTRAEYYGRRSILQSGNCKWITAIESICVDSYLLLLYIVFQNKIYISSWFDNLPKDWQFEVSANGWTTDKIGLQ</sequence>
<dbReference type="Proteomes" id="UP001216150">
    <property type="component" value="Unassembled WGS sequence"/>
</dbReference>
<proteinExistence type="predicted"/>
<keyword evidence="2" id="KW-0539">Nucleus</keyword>
<organism evidence="4 5">
    <name type="scientific">Penicillium hetheringtonii</name>
    <dbReference type="NCBI Taxonomy" id="911720"/>
    <lineage>
        <taxon>Eukaryota</taxon>
        <taxon>Fungi</taxon>
        <taxon>Dikarya</taxon>
        <taxon>Ascomycota</taxon>
        <taxon>Pezizomycotina</taxon>
        <taxon>Eurotiomycetes</taxon>
        <taxon>Eurotiomycetidae</taxon>
        <taxon>Eurotiales</taxon>
        <taxon>Aspergillaceae</taxon>
        <taxon>Penicillium</taxon>
    </lineage>
</organism>
<accession>A0AAD6DYW9</accession>
<reference evidence="4 5" key="1">
    <citation type="journal article" date="2023" name="IMA Fungus">
        <title>Comparative genomic study of the Penicillium genus elucidates a diverse pangenome and 15 lateral gene transfer events.</title>
        <authorList>
            <person name="Petersen C."/>
            <person name="Sorensen T."/>
            <person name="Nielsen M.R."/>
            <person name="Sondergaard T.E."/>
            <person name="Sorensen J.L."/>
            <person name="Fitzpatrick D.A."/>
            <person name="Frisvad J.C."/>
            <person name="Nielsen K.L."/>
        </authorList>
    </citation>
    <scope>NUCLEOTIDE SEQUENCE [LARGE SCALE GENOMIC DNA]</scope>
    <source>
        <strain evidence="4 5">IBT 29057</strain>
    </source>
</reference>
<dbReference type="Pfam" id="PF03221">
    <property type="entry name" value="HTH_Tnp_Tc5"/>
    <property type="match status" value="1"/>
</dbReference>
<feature type="domain" description="HTH CENPB-type" evidence="3">
    <location>
        <begin position="60"/>
        <end position="132"/>
    </location>
</feature>
<keyword evidence="1" id="KW-0238">DNA-binding</keyword>
<dbReference type="SUPFAM" id="SSF46689">
    <property type="entry name" value="Homeodomain-like"/>
    <property type="match status" value="1"/>
</dbReference>
<protein>
    <recommendedName>
        <fullName evidence="3">HTH CENPB-type domain-containing protein</fullName>
    </recommendedName>
</protein>
<dbReference type="InterPro" id="IPR007889">
    <property type="entry name" value="HTH_Psq"/>
</dbReference>
<dbReference type="PROSITE" id="PS51253">
    <property type="entry name" value="HTH_CENPB"/>
    <property type="match status" value="1"/>
</dbReference>
<evidence type="ECO:0000313" key="4">
    <source>
        <dbReference type="EMBL" id="KAJ5596812.1"/>
    </source>
</evidence>
<dbReference type="Pfam" id="PF05225">
    <property type="entry name" value="HTH_psq"/>
    <property type="match status" value="1"/>
</dbReference>
<dbReference type="GO" id="GO:0003677">
    <property type="term" value="F:DNA binding"/>
    <property type="evidence" value="ECO:0007669"/>
    <property type="project" value="UniProtKB-KW"/>
</dbReference>
<evidence type="ECO:0000256" key="1">
    <source>
        <dbReference type="ARBA" id="ARBA00023125"/>
    </source>
</evidence>
<dbReference type="Gene3D" id="1.10.10.60">
    <property type="entry name" value="Homeodomain-like"/>
    <property type="match status" value="1"/>
</dbReference>
<name>A0AAD6DYW9_9EURO</name>
<evidence type="ECO:0000256" key="2">
    <source>
        <dbReference type="ARBA" id="ARBA00023242"/>
    </source>
</evidence>